<sequence length="340" mass="36149">MNFSTPEALWLLLLAPLAAALYAYAARQRQAALALFLGPGASPAVAASGGVVRRRVVGAALVTGAVACVVIALSGPRFGRTLRETTQESLDLMVALDVSQSMEAEDVAPSRLQRAKLEIQRIVEERPGARVGLVVFAGEAFLQCPLTTDRSAFRLFLDAAEPSLVPLQGTDLGAALDVTRAAFEEAAEADRPRAVLVVSDGEAHEGSGASGADALRESGAELFAIGVGTDDGGKIPLRRQGAIVGYKTDREGAEVTTRYEDASLRAVAGRGSVFRLGRRGSVAADVDRRLDGLDRAVAGGERYETYAERYQWPLALALLLLLTERALWLRPERQRRAVAA</sequence>
<dbReference type="RefSeq" id="WP_094549292.1">
    <property type="nucleotide sequence ID" value="NZ_MQWB01000001.1"/>
</dbReference>
<dbReference type="PANTHER" id="PTHR22550">
    <property type="entry name" value="SPORE GERMINATION PROTEIN"/>
    <property type="match status" value="1"/>
</dbReference>
<dbReference type="InterPro" id="IPR036465">
    <property type="entry name" value="vWFA_dom_sf"/>
</dbReference>
<dbReference type="PROSITE" id="PS50234">
    <property type="entry name" value="VWFA"/>
    <property type="match status" value="1"/>
</dbReference>
<evidence type="ECO:0000256" key="1">
    <source>
        <dbReference type="ARBA" id="ARBA00022475"/>
    </source>
</evidence>
<protein>
    <recommendedName>
        <fullName evidence="5">VWFA domain-containing protein</fullName>
    </recommendedName>
</protein>
<dbReference type="InParanoid" id="A0A259U117"/>
<dbReference type="Pfam" id="PF13519">
    <property type="entry name" value="VWA_2"/>
    <property type="match status" value="1"/>
</dbReference>
<dbReference type="OrthoDB" id="6206554at2"/>
<accession>A0A259U117</accession>
<organism evidence="6 7">
    <name type="scientific">Rubricoccus marinus</name>
    <dbReference type="NCBI Taxonomy" id="716817"/>
    <lineage>
        <taxon>Bacteria</taxon>
        <taxon>Pseudomonadati</taxon>
        <taxon>Rhodothermota</taxon>
        <taxon>Rhodothermia</taxon>
        <taxon>Rhodothermales</taxon>
        <taxon>Rubricoccaceae</taxon>
        <taxon>Rubricoccus</taxon>
    </lineage>
</organism>
<evidence type="ECO:0000256" key="4">
    <source>
        <dbReference type="ARBA" id="ARBA00023136"/>
    </source>
</evidence>
<evidence type="ECO:0000259" key="5">
    <source>
        <dbReference type="PROSITE" id="PS50234"/>
    </source>
</evidence>
<dbReference type="InterPro" id="IPR050768">
    <property type="entry name" value="UPF0353/GerABKA_families"/>
</dbReference>
<dbReference type="SMART" id="SM00327">
    <property type="entry name" value="VWA"/>
    <property type="match status" value="1"/>
</dbReference>
<dbReference type="EMBL" id="MQWB01000001">
    <property type="protein sequence ID" value="OZC03671.1"/>
    <property type="molecule type" value="Genomic_DNA"/>
</dbReference>
<keyword evidence="4" id="KW-0472">Membrane</keyword>
<keyword evidence="3" id="KW-1133">Transmembrane helix</keyword>
<keyword evidence="1" id="KW-1003">Cell membrane</keyword>
<evidence type="ECO:0000313" key="7">
    <source>
        <dbReference type="Proteomes" id="UP000216446"/>
    </source>
</evidence>
<name>A0A259U117_9BACT</name>
<keyword evidence="7" id="KW-1185">Reference proteome</keyword>
<proteinExistence type="predicted"/>
<evidence type="ECO:0000313" key="6">
    <source>
        <dbReference type="EMBL" id="OZC03671.1"/>
    </source>
</evidence>
<reference evidence="6 7" key="1">
    <citation type="submission" date="2016-11" db="EMBL/GenBank/DDBJ databases">
        <title>Study of marine rhodopsin-containing bacteria.</title>
        <authorList>
            <person name="Yoshizawa S."/>
            <person name="Kumagai Y."/>
            <person name="Kogure K."/>
        </authorList>
    </citation>
    <scope>NUCLEOTIDE SEQUENCE [LARGE SCALE GENOMIC DNA]</scope>
    <source>
        <strain evidence="6 7">SG-29</strain>
    </source>
</reference>
<dbReference type="Proteomes" id="UP000216446">
    <property type="component" value="Unassembled WGS sequence"/>
</dbReference>
<dbReference type="InterPro" id="IPR002035">
    <property type="entry name" value="VWF_A"/>
</dbReference>
<dbReference type="AlphaFoldDB" id="A0A259U117"/>
<keyword evidence="2" id="KW-0812">Transmembrane</keyword>
<dbReference type="SUPFAM" id="SSF53300">
    <property type="entry name" value="vWA-like"/>
    <property type="match status" value="1"/>
</dbReference>
<feature type="domain" description="VWFA" evidence="5">
    <location>
        <begin position="91"/>
        <end position="297"/>
    </location>
</feature>
<gene>
    <name evidence="6" type="ORF">BSZ36_12180</name>
</gene>
<evidence type="ECO:0000256" key="2">
    <source>
        <dbReference type="ARBA" id="ARBA00022692"/>
    </source>
</evidence>
<evidence type="ECO:0000256" key="3">
    <source>
        <dbReference type="ARBA" id="ARBA00022989"/>
    </source>
</evidence>
<comment type="caution">
    <text evidence="6">The sequence shown here is derived from an EMBL/GenBank/DDBJ whole genome shotgun (WGS) entry which is preliminary data.</text>
</comment>
<dbReference type="PANTHER" id="PTHR22550:SF5">
    <property type="entry name" value="LEUCINE ZIPPER PROTEIN 4"/>
    <property type="match status" value="1"/>
</dbReference>
<dbReference type="Gene3D" id="3.40.50.410">
    <property type="entry name" value="von Willebrand factor, type A domain"/>
    <property type="match status" value="1"/>
</dbReference>